<evidence type="ECO:0000256" key="1">
    <source>
        <dbReference type="ARBA" id="ARBA00022801"/>
    </source>
</evidence>
<keyword evidence="4" id="KW-1185">Reference proteome</keyword>
<proteinExistence type="predicted"/>
<sequence>MVLQIFLIAVYALALPWAALYRTLAHYIVGPTHPAWGLFEELFVTSGRLYYFIVRKPLPSRFPPDPISLAEFDFDPTSWKVRKFAKWRVGKGTDVYNVTLRKIDEKFVKGVAMAGSEHVKKVDVPGFWVFRKDSRWAKEDGVEKKADEGEKVIVFAPGGGIHALTSPVPYGLALSTRLRILAVNSRPAINPSTAFPAQLLDAMAGYSYLTNQLGFRPENMMIVGESAGAYLHLALMTYLSELKSEGLDAGMVGAAALMSPACNLSRFDALPVRTDFRFPTYRKLIVPRQAYHFAPDTLASSPYFSPALAGQFEYLSQPPHKTKVWIQYGDSELFADDIKKLVERMKEQGVDVREDAVYGGLHCDATIRRAFGREEKSWVRFLEAVKDMGWEAPSDAPKLATP</sequence>
<dbReference type="GO" id="GO:0016787">
    <property type="term" value="F:hydrolase activity"/>
    <property type="evidence" value="ECO:0007669"/>
    <property type="project" value="UniProtKB-KW"/>
</dbReference>
<dbReference type="PANTHER" id="PTHR48081:SF31">
    <property type="entry name" value="STERYL ACETYL HYDROLASE MUG81-RELATED"/>
    <property type="match status" value="1"/>
</dbReference>
<dbReference type="Proteomes" id="UP000305948">
    <property type="component" value="Unassembled WGS sequence"/>
</dbReference>
<organism evidence="3 4">
    <name type="scientific">Heliocybe sulcata</name>
    <dbReference type="NCBI Taxonomy" id="5364"/>
    <lineage>
        <taxon>Eukaryota</taxon>
        <taxon>Fungi</taxon>
        <taxon>Dikarya</taxon>
        <taxon>Basidiomycota</taxon>
        <taxon>Agaricomycotina</taxon>
        <taxon>Agaricomycetes</taxon>
        <taxon>Gloeophyllales</taxon>
        <taxon>Gloeophyllaceae</taxon>
        <taxon>Heliocybe</taxon>
    </lineage>
</organism>
<dbReference type="AlphaFoldDB" id="A0A5C3N7U6"/>
<dbReference type="Gene3D" id="3.40.50.1820">
    <property type="entry name" value="alpha/beta hydrolase"/>
    <property type="match status" value="1"/>
</dbReference>
<dbReference type="EMBL" id="ML213507">
    <property type="protein sequence ID" value="TFK53784.1"/>
    <property type="molecule type" value="Genomic_DNA"/>
</dbReference>
<protein>
    <submittedName>
        <fullName evidence="3">Alpha/beta-hydrolase</fullName>
    </submittedName>
</protein>
<gene>
    <name evidence="3" type="ORF">OE88DRAFT_1281885</name>
</gene>
<dbReference type="PANTHER" id="PTHR48081">
    <property type="entry name" value="AB HYDROLASE SUPERFAMILY PROTEIN C4A8.06C"/>
    <property type="match status" value="1"/>
</dbReference>
<dbReference type="STRING" id="5364.A0A5C3N7U6"/>
<dbReference type="SUPFAM" id="SSF53474">
    <property type="entry name" value="alpha/beta-Hydrolases"/>
    <property type="match status" value="1"/>
</dbReference>
<dbReference type="InterPro" id="IPR029058">
    <property type="entry name" value="AB_hydrolase_fold"/>
</dbReference>
<feature type="domain" description="Alpha/beta hydrolase fold-3" evidence="2">
    <location>
        <begin position="172"/>
        <end position="363"/>
    </location>
</feature>
<keyword evidence="1 3" id="KW-0378">Hydrolase</keyword>
<name>A0A5C3N7U6_9AGAM</name>
<evidence type="ECO:0000259" key="2">
    <source>
        <dbReference type="Pfam" id="PF07859"/>
    </source>
</evidence>
<dbReference type="InterPro" id="IPR013094">
    <property type="entry name" value="AB_hydrolase_3"/>
</dbReference>
<dbReference type="Pfam" id="PF07859">
    <property type="entry name" value="Abhydrolase_3"/>
    <property type="match status" value="1"/>
</dbReference>
<evidence type="ECO:0000313" key="4">
    <source>
        <dbReference type="Proteomes" id="UP000305948"/>
    </source>
</evidence>
<dbReference type="OrthoDB" id="2152029at2759"/>
<dbReference type="InterPro" id="IPR050300">
    <property type="entry name" value="GDXG_lipolytic_enzyme"/>
</dbReference>
<accession>A0A5C3N7U6</accession>
<reference evidence="3 4" key="1">
    <citation type="journal article" date="2019" name="Nat. Ecol. Evol.">
        <title>Megaphylogeny resolves global patterns of mushroom evolution.</title>
        <authorList>
            <person name="Varga T."/>
            <person name="Krizsan K."/>
            <person name="Foldi C."/>
            <person name="Dima B."/>
            <person name="Sanchez-Garcia M."/>
            <person name="Sanchez-Ramirez S."/>
            <person name="Szollosi G.J."/>
            <person name="Szarkandi J.G."/>
            <person name="Papp V."/>
            <person name="Albert L."/>
            <person name="Andreopoulos W."/>
            <person name="Angelini C."/>
            <person name="Antonin V."/>
            <person name="Barry K.W."/>
            <person name="Bougher N.L."/>
            <person name="Buchanan P."/>
            <person name="Buyck B."/>
            <person name="Bense V."/>
            <person name="Catcheside P."/>
            <person name="Chovatia M."/>
            <person name="Cooper J."/>
            <person name="Damon W."/>
            <person name="Desjardin D."/>
            <person name="Finy P."/>
            <person name="Geml J."/>
            <person name="Haridas S."/>
            <person name="Hughes K."/>
            <person name="Justo A."/>
            <person name="Karasinski D."/>
            <person name="Kautmanova I."/>
            <person name="Kiss B."/>
            <person name="Kocsube S."/>
            <person name="Kotiranta H."/>
            <person name="LaButti K.M."/>
            <person name="Lechner B.E."/>
            <person name="Liimatainen K."/>
            <person name="Lipzen A."/>
            <person name="Lukacs Z."/>
            <person name="Mihaltcheva S."/>
            <person name="Morgado L.N."/>
            <person name="Niskanen T."/>
            <person name="Noordeloos M.E."/>
            <person name="Ohm R.A."/>
            <person name="Ortiz-Santana B."/>
            <person name="Ovrebo C."/>
            <person name="Racz N."/>
            <person name="Riley R."/>
            <person name="Savchenko A."/>
            <person name="Shiryaev A."/>
            <person name="Soop K."/>
            <person name="Spirin V."/>
            <person name="Szebenyi C."/>
            <person name="Tomsovsky M."/>
            <person name="Tulloss R.E."/>
            <person name="Uehling J."/>
            <person name="Grigoriev I.V."/>
            <person name="Vagvolgyi C."/>
            <person name="Papp T."/>
            <person name="Martin F.M."/>
            <person name="Miettinen O."/>
            <person name="Hibbett D.S."/>
            <person name="Nagy L.G."/>
        </authorList>
    </citation>
    <scope>NUCLEOTIDE SEQUENCE [LARGE SCALE GENOMIC DNA]</scope>
    <source>
        <strain evidence="3 4">OMC1185</strain>
    </source>
</reference>
<evidence type="ECO:0000313" key="3">
    <source>
        <dbReference type="EMBL" id="TFK53784.1"/>
    </source>
</evidence>